<reference evidence="1" key="1">
    <citation type="submission" date="2019-12" db="EMBL/GenBank/DDBJ databases">
        <title>An insight into the sialome of adult female Ixodes ricinus ticks feeding for 6 days.</title>
        <authorList>
            <person name="Perner J."/>
            <person name="Ribeiro J.M.C."/>
        </authorList>
    </citation>
    <scope>NUCLEOTIDE SEQUENCE</scope>
    <source>
        <strain evidence="1">Semi-engorged</strain>
        <tissue evidence="1">Salivary glands</tissue>
    </source>
</reference>
<protein>
    <submittedName>
        <fullName evidence="1">Putative secreted protein</fullName>
    </submittedName>
</protein>
<proteinExistence type="predicted"/>
<accession>A0A6B0TUS9</accession>
<organism evidence="1">
    <name type="scientific">Ixodes ricinus</name>
    <name type="common">Common tick</name>
    <name type="synonym">Acarus ricinus</name>
    <dbReference type="NCBI Taxonomy" id="34613"/>
    <lineage>
        <taxon>Eukaryota</taxon>
        <taxon>Metazoa</taxon>
        <taxon>Ecdysozoa</taxon>
        <taxon>Arthropoda</taxon>
        <taxon>Chelicerata</taxon>
        <taxon>Arachnida</taxon>
        <taxon>Acari</taxon>
        <taxon>Parasitiformes</taxon>
        <taxon>Ixodida</taxon>
        <taxon>Ixodoidea</taxon>
        <taxon>Ixodidae</taxon>
        <taxon>Ixodinae</taxon>
        <taxon>Ixodes</taxon>
    </lineage>
</organism>
<dbReference type="AlphaFoldDB" id="A0A6B0TUS9"/>
<sequence>MSAGTLSLVVCTSVWSRSTSSTSLRERRSRSSSALPSCRACSWETRSSGTLWIMLTEAGVRSPSGPFECFRPL</sequence>
<name>A0A6B0TUS9_IXORI</name>
<evidence type="ECO:0000313" key="1">
    <source>
        <dbReference type="EMBL" id="MXU83028.1"/>
    </source>
</evidence>
<dbReference type="EMBL" id="GIFC01000945">
    <property type="protein sequence ID" value="MXU83028.1"/>
    <property type="molecule type" value="Transcribed_RNA"/>
</dbReference>